<name>A0A101E1M0_ARCFL</name>
<evidence type="ECO:0000313" key="2">
    <source>
        <dbReference type="EMBL" id="KUK06904.1"/>
    </source>
</evidence>
<dbReference type="Proteomes" id="UP000054015">
    <property type="component" value="Unassembled WGS sequence"/>
</dbReference>
<reference evidence="3 4" key="2">
    <citation type="journal article" date="2015" name="MBio">
        <title>Genome-Resolved Metagenomic Analysis Reveals Roles for Candidate Phyla and Other Microbial Community Members in Biogeochemical Transformations in Oil Reservoirs.</title>
        <authorList>
            <person name="Hu P."/>
            <person name="Tom L."/>
            <person name="Singh A."/>
            <person name="Thomas B.C."/>
            <person name="Baker B.J."/>
            <person name="Piceno Y.M."/>
            <person name="Andersen G.L."/>
            <person name="Banfield J.F."/>
        </authorList>
    </citation>
    <scope>NUCLEOTIDE SEQUENCE [LARGE SCALE GENOMIC DNA]</scope>
</reference>
<protein>
    <submittedName>
        <fullName evidence="2">Uncharacterized protein</fullName>
    </submittedName>
</protein>
<comment type="caution">
    <text evidence="2">The sequence shown here is derived from an EMBL/GenBank/DDBJ whole genome shotgun (WGS) entry which is preliminary data.</text>
</comment>
<gene>
    <name evidence="1" type="ORF">XD40_1552</name>
    <name evidence="2" type="ORF">XD48_0836</name>
</gene>
<proteinExistence type="predicted"/>
<dbReference type="EMBL" id="LGEQ01000029">
    <property type="protein sequence ID" value="KUJ93278.1"/>
    <property type="molecule type" value="Genomic_DNA"/>
</dbReference>
<accession>A0A101E1M0</accession>
<reference evidence="2" key="1">
    <citation type="journal article" date="2015" name="MBio">
        <title>Genome-resolved metagenomic analysis reveals roles for candidate phyla and other microbial community members in biogeochemical transformations in oil reservoirs.</title>
        <authorList>
            <person name="Hu P."/>
            <person name="Tom L."/>
            <person name="Singh A."/>
            <person name="Thomas B.C."/>
            <person name="Baker B.J."/>
            <person name="Piceno Y.M."/>
            <person name="Andersen G.L."/>
            <person name="Banfield J.F."/>
        </authorList>
    </citation>
    <scope>NUCLEOTIDE SEQUENCE [LARGE SCALE GENOMIC DNA]</scope>
    <source>
        <strain evidence="2">49_2300</strain>
        <strain evidence="1">49_95</strain>
    </source>
</reference>
<organism evidence="2 3">
    <name type="scientific">Archaeoglobus fulgidus</name>
    <dbReference type="NCBI Taxonomy" id="2234"/>
    <lineage>
        <taxon>Archaea</taxon>
        <taxon>Methanobacteriati</taxon>
        <taxon>Methanobacteriota</taxon>
        <taxon>Archaeoglobi</taxon>
        <taxon>Archaeoglobales</taxon>
        <taxon>Archaeoglobaceae</taxon>
        <taxon>Archaeoglobus</taxon>
    </lineage>
</organism>
<evidence type="ECO:0000313" key="3">
    <source>
        <dbReference type="Proteomes" id="UP000054015"/>
    </source>
</evidence>
<dbReference type="AlphaFoldDB" id="A0A101E1M0"/>
<evidence type="ECO:0000313" key="4">
    <source>
        <dbReference type="Proteomes" id="UP000054307"/>
    </source>
</evidence>
<evidence type="ECO:0000313" key="1">
    <source>
        <dbReference type="EMBL" id="KUJ93278.1"/>
    </source>
</evidence>
<dbReference type="EMBL" id="LGEX01000017">
    <property type="protein sequence ID" value="KUK06904.1"/>
    <property type="molecule type" value="Genomic_DNA"/>
</dbReference>
<sequence length="151" mass="17226">MEPAIGICNLGGTAESRVVFEPVILTKEDIAEIFSDKKSKKFLSHIKFVDFDKMKGELILIDDGVVAVCRQRQENKVFVLVKIIGKEEDFLMAYEVEDSSYRIYLESSCSEISVSKFCRNSACWAVPVYILFPSLYPELCDREVCKKFTNT</sequence>
<dbReference type="PATRIC" id="fig|2234.6.peg.69"/>
<dbReference type="Proteomes" id="UP000054307">
    <property type="component" value="Unassembled WGS sequence"/>
</dbReference>